<feature type="transmembrane region" description="Helical" evidence="8">
    <location>
        <begin position="212"/>
        <end position="235"/>
    </location>
</feature>
<feature type="transmembrane region" description="Helical" evidence="8">
    <location>
        <begin position="185"/>
        <end position="203"/>
    </location>
</feature>
<feature type="transmembrane region" description="Helical" evidence="8">
    <location>
        <begin position="145"/>
        <end position="165"/>
    </location>
</feature>
<gene>
    <name evidence="9" type="ORF">A3G31_02800</name>
</gene>
<dbReference type="GO" id="GO:0005886">
    <property type="term" value="C:plasma membrane"/>
    <property type="evidence" value="ECO:0007669"/>
    <property type="project" value="UniProtKB-SubCell"/>
</dbReference>
<evidence type="ECO:0000256" key="2">
    <source>
        <dbReference type="ARBA" id="ARBA00022475"/>
    </source>
</evidence>
<feature type="transmembrane region" description="Helical" evidence="8">
    <location>
        <begin position="7"/>
        <end position="23"/>
    </location>
</feature>
<sequence length="277" mass="30907">MTKNVNKIILLAITIVSLILLYYKNFIWLGSKWLNDPNYSHGPLIPLISIYIGWLKKDTISKIKGRDGSILGITIIFIAIIIQIISIRAQVNLTSSYSFILIIYGIILTYYGKDIAKELLFPIAYLFFMVPFLGIFFLNRISNMLKLFSAYLSANIIYLLGIPVFREGVILNFSTGSIEVADPCSGIRSILSLLALGIIFAYFTESSAFKKIVLVISAIPLAVLGNLVRILFTGIMTSNGINVTKGFIHTLSGLLVFLVALLGLVWFRHLLKCKKTE</sequence>
<evidence type="ECO:0000313" key="9">
    <source>
        <dbReference type="EMBL" id="OGL55145.1"/>
    </source>
</evidence>
<evidence type="ECO:0000256" key="6">
    <source>
        <dbReference type="ARBA" id="ARBA00022989"/>
    </source>
</evidence>
<dbReference type="AlphaFoldDB" id="A0A1F7SMZ3"/>
<dbReference type="NCBIfam" id="TIGR02602">
    <property type="entry name" value="8TM_EpsH"/>
    <property type="match status" value="1"/>
</dbReference>
<dbReference type="GO" id="GO:0006508">
    <property type="term" value="P:proteolysis"/>
    <property type="evidence" value="ECO:0007669"/>
    <property type="project" value="UniProtKB-KW"/>
</dbReference>
<keyword evidence="2" id="KW-1003">Cell membrane</keyword>
<keyword evidence="4 8" id="KW-0812">Transmembrane</keyword>
<name>A0A1F7SMZ3_9BACT</name>
<dbReference type="EMBL" id="MGDI01000004">
    <property type="protein sequence ID" value="OGL55145.1"/>
    <property type="molecule type" value="Genomic_DNA"/>
</dbReference>
<dbReference type="GO" id="GO:0008233">
    <property type="term" value="F:peptidase activity"/>
    <property type="evidence" value="ECO:0007669"/>
    <property type="project" value="UniProtKB-KW"/>
</dbReference>
<comment type="caution">
    <text evidence="9">The sequence shown here is derived from an EMBL/GenBank/DDBJ whole genome shotgun (WGS) entry which is preliminary data.</text>
</comment>
<evidence type="ECO:0000256" key="4">
    <source>
        <dbReference type="ARBA" id="ARBA00022692"/>
    </source>
</evidence>
<evidence type="ECO:0000256" key="5">
    <source>
        <dbReference type="ARBA" id="ARBA00022801"/>
    </source>
</evidence>
<proteinExistence type="predicted"/>
<keyword evidence="3" id="KW-0645">Protease</keyword>
<dbReference type="STRING" id="1817883.A3G31_02800"/>
<comment type="subcellular location">
    <subcellularLocation>
        <location evidence="1">Cell membrane</location>
        <topology evidence="1">Multi-pass membrane protein</topology>
    </subcellularLocation>
</comment>
<dbReference type="Proteomes" id="UP000178082">
    <property type="component" value="Unassembled WGS sequence"/>
</dbReference>
<organism evidence="9 10">
    <name type="scientific">Candidatus Schekmanbacteria bacterium RIFCSPLOWO2_12_FULL_38_15</name>
    <dbReference type="NCBI Taxonomy" id="1817883"/>
    <lineage>
        <taxon>Bacteria</taxon>
        <taxon>Candidatus Schekmaniibacteriota</taxon>
    </lineage>
</organism>
<accession>A0A1F7SMZ3</accession>
<dbReference type="InterPro" id="IPR013426">
    <property type="entry name" value="EpsH-like"/>
</dbReference>
<evidence type="ECO:0000256" key="8">
    <source>
        <dbReference type="SAM" id="Phobius"/>
    </source>
</evidence>
<evidence type="ECO:0000256" key="7">
    <source>
        <dbReference type="ARBA" id="ARBA00023136"/>
    </source>
</evidence>
<keyword evidence="5" id="KW-0378">Hydrolase</keyword>
<dbReference type="NCBIfam" id="TIGR04178">
    <property type="entry name" value="exo_archaeo"/>
    <property type="match status" value="1"/>
</dbReference>
<keyword evidence="6 8" id="KW-1133">Transmembrane helix</keyword>
<evidence type="ECO:0000313" key="10">
    <source>
        <dbReference type="Proteomes" id="UP000178082"/>
    </source>
</evidence>
<feature type="transmembrane region" description="Helical" evidence="8">
    <location>
        <begin position="68"/>
        <end position="87"/>
    </location>
</feature>
<evidence type="ECO:0000256" key="1">
    <source>
        <dbReference type="ARBA" id="ARBA00004651"/>
    </source>
</evidence>
<dbReference type="InterPro" id="IPR026392">
    <property type="entry name" value="Exo/Archaeosortase_dom"/>
</dbReference>
<reference evidence="9 10" key="1">
    <citation type="journal article" date="2016" name="Nat. Commun.">
        <title>Thousands of microbial genomes shed light on interconnected biogeochemical processes in an aquifer system.</title>
        <authorList>
            <person name="Anantharaman K."/>
            <person name="Brown C.T."/>
            <person name="Hug L.A."/>
            <person name="Sharon I."/>
            <person name="Castelle C.J."/>
            <person name="Probst A.J."/>
            <person name="Thomas B.C."/>
            <person name="Singh A."/>
            <person name="Wilkins M.J."/>
            <person name="Karaoz U."/>
            <person name="Brodie E.L."/>
            <person name="Williams K.H."/>
            <person name="Hubbard S.S."/>
            <person name="Banfield J.F."/>
        </authorList>
    </citation>
    <scope>NUCLEOTIDE SEQUENCE [LARGE SCALE GENOMIC DNA]</scope>
</reference>
<dbReference type="Pfam" id="PF09721">
    <property type="entry name" value="Exosortase_EpsH"/>
    <property type="match status" value="1"/>
</dbReference>
<evidence type="ECO:0008006" key="11">
    <source>
        <dbReference type="Google" id="ProtNLM"/>
    </source>
</evidence>
<evidence type="ECO:0000256" key="3">
    <source>
        <dbReference type="ARBA" id="ARBA00022670"/>
    </source>
</evidence>
<dbReference type="InterPro" id="IPR019127">
    <property type="entry name" value="Exosortase"/>
</dbReference>
<keyword evidence="7 8" id="KW-0472">Membrane</keyword>
<protein>
    <recommendedName>
        <fullName evidence="11">Exosortase</fullName>
    </recommendedName>
</protein>
<feature type="transmembrane region" description="Helical" evidence="8">
    <location>
        <begin position="119"/>
        <end position="138"/>
    </location>
</feature>
<feature type="transmembrane region" description="Helical" evidence="8">
    <location>
        <begin position="247"/>
        <end position="267"/>
    </location>
</feature>